<sequence length="73" mass="8533">MPTEMRLQRQLEHNKRLREQYDLERISVSEASALLIKYCMSNKDVFVTQVWGDLDKHEDPFMAQPKGCGCSVM</sequence>
<dbReference type="FunFam" id="4.10.260.10:FF:000003">
    <property type="entry name" value="G-protein complex gamma subunit Ste18/GpgA"/>
    <property type="match status" value="1"/>
</dbReference>
<dbReference type="Pfam" id="PF00631">
    <property type="entry name" value="G-gamma"/>
    <property type="match status" value="1"/>
</dbReference>
<evidence type="ECO:0000313" key="13">
    <source>
        <dbReference type="Proteomes" id="UP000780801"/>
    </source>
</evidence>
<evidence type="ECO:0000256" key="4">
    <source>
        <dbReference type="ARBA" id="ARBA00016111"/>
    </source>
</evidence>
<evidence type="ECO:0000313" key="12">
    <source>
        <dbReference type="EMBL" id="KAF9586530.1"/>
    </source>
</evidence>
<evidence type="ECO:0000256" key="1">
    <source>
        <dbReference type="ARBA" id="ARBA00004170"/>
    </source>
</evidence>
<dbReference type="InterPro" id="IPR041848">
    <property type="entry name" value="Ste18_fungal"/>
</dbReference>
<evidence type="ECO:0000256" key="2">
    <source>
        <dbReference type="ARBA" id="ARBA00007431"/>
    </source>
</evidence>
<proteinExistence type="inferred from homology"/>
<keyword evidence="13" id="KW-1185">Reference proteome</keyword>
<keyword evidence="5" id="KW-0488">Methylation</keyword>
<dbReference type="GO" id="GO:0031681">
    <property type="term" value="F:G-protein beta-subunit binding"/>
    <property type="evidence" value="ECO:0007669"/>
    <property type="project" value="InterPro"/>
</dbReference>
<evidence type="ECO:0000256" key="8">
    <source>
        <dbReference type="ARBA" id="ARBA00023224"/>
    </source>
</evidence>
<accession>A0A9P6G350</accession>
<dbReference type="SUPFAM" id="SSF48670">
    <property type="entry name" value="Transducin (heterotrimeric G protein), gamma chain"/>
    <property type="match status" value="1"/>
</dbReference>
<dbReference type="PANTHER" id="PTHR28189:SF1">
    <property type="entry name" value="GUANINE NUCLEOTIDE-BINDING PROTEIN SUBUNIT GAMMA"/>
    <property type="match status" value="1"/>
</dbReference>
<keyword evidence="10" id="KW-0636">Prenylation</keyword>
<dbReference type="EMBL" id="JAABOA010000021">
    <property type="protein sequence ID" value="KAF9586530.1"/>
    <property type="molecule type" value="Genomic_DNA"/>
</dbReference>
<comment type="subunit">
    <text evidence="3">G proteins are composed of 3 units, alpha, beta and gamma.</text>
</comment>
<reference evidence="12" key="1">
    <citation type="journal article" date="2020" name="Fungal Divers.">
        <title>Resolving the Mortierellaceae phylogeny through synthesis of multi-gene phylogenetics and phylogenomics.</title>
        <authorList>
            <person name="Vandepol N."/>
            <person name="Liber J."/>
            <person name="Desiro A."/>
            <person name="Na H."/>
            <person name="Kennedy M."/>
            <person name="Barry K."/>
            <person name="Grigoriev I.V."/>
            <person name="Miller A.N."/>
            <person name="O'Donnell K."/>
            <person name="Stajich J.E."/>
            <person name="Bonito G."/>
        </authorList>
    </citation>
    <scope>NUCLEOTIDE SEQUENCE</scope>
    <source>
        <strain evidence="12">KOD1015</strain>
    </source>
</reference>
<dbReference type="OrthoDB" id="19232at2759"/>
<keyword evidence="9" id="KW-0449">Lipoprotein</keyword>
<evidence type="ECO:0000256" key="6">
    <source>
        <dbReference type="ARBA" id="ARBA00023136"/>
    </source>
</evidence>
<keyword evidence="6" id="KW-0472">Membrane</keyword>
<dbReference type="GO" id="GO:0007186">
    <property type="term" value="P:G protein-coupled receptor signaling pathway"/>
    <property type="evidence" value="ECO:0007669"/>
    <property type="project" value="InterPro"/>
</dbReference>
<dbReference type="InterPro" id="IPR036284">
    <property type="entry name" value="GGL_sf"/>
</dbReference>
<dbReference type="GO" id="GO:0000750">
    <property type="term" value="P:pheromone-dependent signal transduction involved in conjugation with cellular fusion"/>
    <property type="evidence" value="ECO:0007669"/>
    <property type="project" value="InterPro"/>
</dbReference>
<evidence type="ECO:0000256" key="3">
    <source>
        <dbReference type="ARBA" id="ARBA00011581"/>
    </source>
</evidence>
<dbReference type="InterPro" id="IPR015898">
    <property type="entry name" value="G-protein_gamma-like_dom"/>
</dbReference>
<keyword evidence="7" id="KW-0564">Palmitate</keyword>
<gene>
    <name evidence="12" type="ORF">BGW38_003002</name>
</gene>
<dbReference type="SMART" id="SM01224">
    <property type="entry name" value="G_gamma"/>
    <property type="match status" value="1"/>
</dbReference>
<comment type="caution">
    <text evidence="12">The sequence shown here is derived from an EMBL/GenBank/DDBJ whole genome shotgun (WGS) entry which is preliminary data.</text>
</comment>
<feature type="domain" description="G protein gamma" evidence="11">
    <location>
        <begin position="15"/>
        <end position="73"/>
    </location>
</feature>
<evidence type="ECO:0000256" key="7">
    <source>
        <dbReference type="ARBA" id="ARBA00023139"/>
    </source>
</evidence>
<name>A0A9P6G350_9FUNG</name>
<protein>
    <recommendedName>
        <fullName evidence="4">Guanine nucleotide-binding protein subunit gamma</fullName>
    </recommendedName>
</protein>
<comment type="subcellular location">
    <subcellularLocation>
        <location evidence="1">Membrane</location>
        <topology evidence="1">Peripheral membrane protein</topology>
    </subcellularLocation>
</comment>
<dbReference type="Gene3D" id="4.10.260.10">
    <property type="entry name" value="Transducin (heterotrimeric G protein), gamma chain"/>
    <property type="match status" value="1"/>
</dbReference>
<dbReference type="AlphaFoldDB" id="A0A9P6G350"/>
<evidence type="ECO:0000256" key="9">
    <source>
        <dbReference type="ARBA" id="ARBA00023288"/>
    </source>
</evidence>
<dbReference type="GO" id="GO:0005834">
    <property type="term" value="C:heterotrimeric G-protein complex"/>
    <property type="evidence" value="ECO:0007669"/>
    <property type="project" value="TreeGrafter"/>
</dbReference>
<dbReference type="PROSITE" id="PS50058">
    <property type="entry name" value="G_PROTEIN_GAMMA"/>
    <property type="match status" value="1"/>
</dbReference>
<evidence type="ECO:0000256" key="5">
    <source>
        <dbReference type="ARBA" id="ARBA00022481"/>
    </source>
</evidence>
<dbReference type="PANTHER" id="PTHR28189">
    <property type="entry name" value="GUANINE NUCLEOTIDE-BINDING PROTEIN SUBUNIT GAMMA"/>
    <property type="match status" value="1"/>
</dbReference>
<organism evidence="12 13">
    <name type="scientific">Lunasporangiospora selenospora</name>
    <dbReference type="NCBI Taxonomy" id="979761"/>
    <lineage>
        <taxon>Eukaryota</taxon>
        <taxon>Fungi</taxon>
        <taxon>Fungi incertae sedis</taxon>
        <taxon>Mucoromycota</taxon>
        <taxon>Mortierellomycotina</taxon>
        <taxon>Mortierellomycetes</taxon>
        <taxon>Mortierellales</taxon>
        <taxon>Mortierellaceae</taxon>
        <taxon>Lunasporangiospora</taxon>
    </lineage>
</organism>
<dbReference type="Proteomes" id="UP000780801">
    <property type="component" value="Unassembled WGS sequence"/>
</dbReference>
<keyword evidence="8" id="KW-0807">Transducer</keyword>
<comment type="similarity">
    <text evidence="2">Belongs to the G protein gamma family.</text>
</comment>
<evidence type="ECO:0000256" key="10">
    <source>
        <dbReference type="ARBA" id="ARBA00023289"/>
    </source>
</evidence>
<evidence type="ECO:0000259" key="11">
    <source>
        <dbReference type="PROSITE" id="PS50058"/>
    </source>
</evidence>